<proteinExistence type="inferred from homology"/>
<dbReference type="EMBL" id="LCYG01000032">
    <property type="protein sequence ID" value="KLK92784.1"/>
    <property type="molecule type" value="Genomic_DNA"/>
</dbReference>
<comment type="caution">
    <text evidence="4">The sequence shown here is derived from an EMBL/GenBank/DDBJ whole genome shotgun (WGS) entry which is preliminary data.</text>
</comment>
<gene>
    <name evidence="4" type="ORF">AA309_13320</name>
</gene>
<dbReference type="GO" id="GO:0005829">
    <property type="term" value="C:cytosol"/>
    <property type="evidence" value="ECO:0007669"/>
    <property type="project" value="TreeGrafter"/>
</dbReference>
<dbReference type="EC" id="3.2.2.n1" evidence="3"/>
<keyword evidence="5" id="KW-1185">Reference proteome</keyword>
<dbReference type="Pfam" id="PF03641">
    <property type="entry name" value="Lysine_decarbox"/>
    <property type="match status" value="1"/>
</dbReference>
<evidence type="ECO:0000256" key="2">
    <source>
        <dbReference type="ARBA" id="ARBA00006763"/>
    </source>
</evidence>
<dbReference type="NCBIfam" id="TIGR00730">
    <property type="entry name" value="Rossman fold protein, TIGR00730 family"/>
    <property type="match status" value="1"/>
</dbReference>
<dbReference type="SUPFAM" id="SSF102405">
    <property type="entry name" value="MCP/YpsA-like"/>
    <property type="match status" value="1"/>
</dbReference>
<dbReference type="GO" id="GO:0009691">
    <property type="term" value="P:cytokinin biosynthetic process"/>
    <property type="evidence" value="ECO:0007669"/>
    <property type="project" value="UniProtKB-UniRule"/>
</dbReference>
<keyword evidence="3" id="KW-0203">Cytokinin biosynthesis</keyword>
<dbReference type="InterPro" id="IPR005269">
    <property type="entry name" value="LOG"/>
</dbReference>
<name>A0A0H1RCG8_9HYPH</name>
<evidence type="ECO:0000256" key="1">
    <source>
        <dbReference type="ARBA" id="ARBA00000274"/>
    </source>
</evidence>
<dbReference type="PANTHER" id="PTHR31223:SF70">
    <property type="entry name" value="LOG FAMILY PROTEIN YJL055W"/>
    <property type="match status" value="1"/>
</dbReference>
<dbReference type="OrthoDB" id="9801098at2"/>
<comment type="catalytic activity">
    <reaction evidence="1">
        <text>AMP + H2O = D-ribose 5-phosphate + adenine</text>
        <dbReference type="Rhea" id="RHEA:20129"/>
        <dbReference type="ChEBI" id="CHEBI:15377"/>
        <dbReference type="ChEBI" id="CHEBI:16708"/>
        <dbReference type="ChEBI" id="CHEBI:78346"/>
        <dbReference type="ChEBI" id="CHEBI:456215"/>
        <dbReference type="EC" id="3.2.2.4"/>
    </reaction>
</comment>
<dbReference type="PATRIC" id="fig|1225564.3.peg.3511"/>
<evidence type="ECO:0000256" key="3">
    <source>
        <dbReference type="RuleBase" id="RU363015"/>
    </source>
</evidence>
<accession>A0A0H1RCG8</accession>
<dbReference type="STRING" id="1225564.AA309_13320"/>
<dbReference type="InterPro" id="IPR031100">
    <property type="entry name" value="LOG_fam"/>
</dbReference>
<dbReference type="AlphaFoldDB" id="A0A0H1RCG8"/>
<sequence>MSDQKPVKSICVYCGSGFGDDPVFAANAAALGRAMAEQGVNLVYGGGNVGLMGTVAQAVLDHGGYVTGIIPDFLKSREKLLDEVQETIVVPDMHTRKRLMFEKADAFVALPGGIGTLEELVEQMTWAQLGRHTKPILMLSTKGFWKPLLTLFAHMREQGFIRPGLELSYLVAEQVEDVIPMIEAAARRVGIVENADLIETKF</sequence>
<protein>
    <recommendedName>
        <fullName evidence="3">Cytokinin riboside 5'-monophosphate phosphoribohydrolase</fullName>
        <ecNumber evidence="3">3.2.2.n1</ecNumber>
    </recommendedName>
</protein>
<evidence type="ECO:0000313" key="5">
    <source>
        <dbReference type="Proteomes" id="UP000035489"/>
    </source>
</evidence>
<keyword evidence="3" id="KW-0378">Hydrolase</keyword>
<dbReference type="GO" id="GO:0008714">
    <property type="term" value="F:AMP nucleosidase activity"/>
    <property type="evidence" value="ECO:0007669"/>
    <property type="project" value="UniProtKB-EC"/>
</dbReference>
<reference evidence="4 5" key="1">
    <citation type="submission" date="2015-05" db="EMBL/GenBank/DDBJ databases">
        <title>Draft genome sequence of Microvirga vignae strain BR3299, a novel nitrogen fixing bacteria isolated from Brazil semi-aired region.</title>
        <authorList>
            <person name="Zilli J.E."/>
            <person name="Passos S.R."/>
            <person name="Leite J."/>
            <person name="Baldani J.I."/>
            <person name="Xavier G.R."/>
            <person name="Rumjaneck N.G."/>
            <person name="Simoes-Araujo J.L."/>
        </authorList>
    </citation>
    <scope>NUCLEOTIDE SEQUENCE [LARGE SCALE GENOMIC DNA]</scope>
    <source>
        <strain evidence="4 5">BR3299</strain>
    </source>
</reference>
<dbReference type="Gene3D" id="3.40.50.450">
    <property type="match status" value="1"/>
</dbReference>
<evidence type="ECO:0000313" key="4">
    <source>
        <dbReference type="EMBL" id="KLK92784.1"/>
    </source>
</evidence>
<dbReference type="Proteomes" id="UP000035489">
    <property type="component" value="Unassembled WGS sequence"/>
</dbReference>
<organism evidence="4 5">
    <name type="scientific">Microvirga vignae</name>
    <dbReference type="NCBI Taxonomy" id="1225564"/>
    <lineage>
        <taxon>Bacteria</taxon>
        <taxon>Pseudomonadati</taxon>
        <taxon>Pseudomonadota</taxon>
        <taxon>Alphaproteobacteria</taxon>
        <taxon>Hyphomicrobiales</taxon>
        <taxon>Methylobacteriaceae</taxon>
        <taxon>Microvirga</taxon>
    </lineage>
</organism>
<dbReference type="PANTHER" id="PTHR31223">
    <property type="entry name" value="LOG FAMILY PROTEIN YJL055W"/>
    <property type="match status" value="1"/>
</dbReference>
<dbReference type="RefSeq" id="WP_047189481.1">
    <property type="nucleotide sequence ID" value="NZ_LCYG01000032.1"/>
</dbReference>
<comment type="similarity">
    <text evidence="2 3">Belongs to the LOG family.</text>
</comment>